<dbReference type="CDD" id="cd00063">
    <property type="entry name" value="FN3"/>
    <property type="match status" value="1"/>
</dbReference>
<feature type="transmembrane region" description="Helical" evidence="2">
    <location>
        <begin position="527"/>
        <end position="554"/>
    </location>
</feature>
<protein>
    <recommendedName>
        <fullName evidence="3">Fibronectin type-III domain-containing protein</fullName>
    </recommendedName>
</protein>
<keyword evidence="2" id="KW-0812">Transmembrane</keyword>
<dbReference type="InterPro" id="IPR003961">
    <property type="entry name" value="FN3_dom"/>
</dbReference>
<feature type="domain" description="Fibronectin type-III" evidence="3">
    <location>
        <begin position="186"/>
        <end position="281"/>
    </location>
</feature>
<dbReference type="InterPro" id="IPR036179">
    <property type="entry name" value="Ig-like_dom_sf"/>
</dbReference>
<evidence type="ECO:0000313" key="5">
    <source>
        <dbReference type="Proteomes" id="UP001174909"/>
    </source>
</evidence>
<dbReference type="Proteomes" id="UP001174909">
    <property type="component" value="Unassembled WGS sequence"/>
</dbReference>
<accession>A0AA35W4Y2</accession>
<dbReference type="SMART" id="SM00060">
    <property type="entry name" value="FN3"/>
    <property type="match status" value="1"/>
</dbReference>
<dbReference type="EMBL" id="CASHTH010000500">
    <property type="protein sequence ID" value="CAI8002947.1"/>
    <property type="molecule type" value="Genomic_DNA"/>
</dbReference>
<feature type="compositionally biased region" description="Basic and acidic residues" evidence="1">
    <location>
        <begin position="689"/>
        <end position="702"/>
    </location>
</feature>
<proteinExistence type="predicted"/>
<evidence type="ECO:0000256" key="2">
    <source>
        <dbReference type="SAM" id="Phobius"/>
    </source>
</evidence>
<feature type="region of interest" description="Disordered" evidence="1">
    <location>
        <begin position="666"/>
        <end position="705"/>
    </location>
</feature>
<feature type="non-terminal residue" evidence="4">
    <location>
        <position position="1"/>
    </location>
</feature>
<gene>
    <name evidence="4" type="ORF">GBAR_LOCUS3513</name>
</gene>
<feature type="region of interest" description="Disordered" evidence="1">
    <location>
        <begin position="454"/>
        <end position="522"/>
    </location>
</feature>
<dbReference type="Gene3D" id="2.60.40.10">
    <property type="entry name" value="Immunoglobulins"/>
    <property type="match status" value="2"/>
</dbReference>
<evidence type="ECO:0000256" key="1">
    <source>
        <dbReference type="SAM" id="MobiDB-lite"/>
    </source>
</evidence>
<feature type="region of interest" description="Disordered" evidence="1">
    <location>
        <begin position="720"/>
        <end position="741"/>
    </location>
</feature>
<sequence length="775" mass="82095">KRRKCGHKLYPYISSCAPQKQGSSISCVVFLANEWWLMKMRLVVGSGLSSPALTTPPLLPLLLLALPLLVSAQMPVFLVYPENVTAPLGSNVSLECVTDQPELVWRINDRQLFDEVAIGSLQQNGFILEVGGPEAVPGGTRITITIPGTLHVNESVEAILCQAGPTQFDLQDGETITFTVYGLPLAPGEVEVVGERVHQLRVTWTPPFSLPGELISYSLLVTDEATGFTSSLGPLNDTSFTHQISERQALDCHLYSFSVFSLNDVGLSLNSSSSTPALHPSAPGPLGAVTTEVSHNSQQLSDSRAVLRLSFQRPESCFPLNYTLTLSEEGGPEEVVPVQVTGSESAMVAEVTGLKENSHYSATLSASNHFQFSVDDPVTTEVSFVTSGLQSVAVFHYVNGTARITCVFATGSLSSGCLVSLVLDSSTTTNINIDREEGAVEVIHYSSIGGVPQSVTGRDLGVDNPLEVRGEVSDEGDPTPTTDETDVTSYALYTDTPDTPVTSSPSATPTSDPTTEPSSSTSDLTGLLQWVIPAGVGVAVLALCVMFVGFCVCCRQSSKHRMRRHSTLPRGLLVPRSPASPAYSHDYKQVPPPHVSGTIKEMSFNPLYGDAGAPTFDPPLPSIPHGAANGDSITLPSHVRPPLYEEVAASRRAAKLAANPKYGAVGGANGATPNPQYGAPPGQQVTRQSNEEHMYASLKDPRQLSPTQTQCLQYAQPYEHVASSHAPPPSEGVAAPYALPSPGGVAIPPGGVVILTDDNVSYNASPPLSSAHKSP</sequence>
<keyword evidence="2" id="KW-1133">Transmembrane helix</keyword>
<evidence type="ECO:0000259" key="3">
    <source>
        <dbReference type="PROSITE" id="PS50853"/>
    </source>
</evidence>
<reference evidence="4" key="1">
    <citation type="submission" date="2023-03" db="EMBL/GenBank/DDBJ databases">
        <authorList>
            <person name="Steffen K."/>
            <person name="Cardenas P."/>
        </authorList>
    </citation>
    <scope>NUCLEOTIDE SEQUENCE</scope>
</reference>
<evidence type="ECO:0000313" key="4">
    <source>
        <dbReference type="EMBL" id="CAI8002947.1"/>
    </source>
</evidence>
<name>A0AA35W4Y2_GEOBA</name>
<comment type="caution">
    <text evidence="4">The sequence shown here is derived from an EMBL/GenBank/DDBJ whole genome shotgun (WGS) entry which is preliminary data.</text>
</comment>
<dbReference type="SUPFAM" id="SSF48726">
    <property type="entry name" value="Immunoglobulin"/>
    <property type="match status" value="1"/>
</dbReference>
<dbReference type="PROSITE" id="PS50853">
    <property type="entry name" value="FN3"/>
    <property type="match status" value="1"/>
</dbReference>
<keyword evidence="5" id="KW-1185">Reference proteome</keyword>
<organism evidence="4 5">
    <name type="scientific">Geodia barretti</name>
    <name type="common">Barrett's horny sponge</name>
    <dbReference type="NCBI Taxonomy" id="519541"/>
    <lineage>
        <taxon>Eukaryota</taxon>
        <taxon>Metazoa</taxon>
        <taxon>Porifera</taxon>
        <taxon>Demospongiae</taxon>
        <taxon>Heteroscleromorpha</taxon>
        <taxon>Tetractinellida</taxon>
        <taxon>Astrophorina</taxon>
        <taxon>Geodiidae</taxon>
        <taxon>Geodia</taxon>
    </lineage>
</organism>
<keyword evidence="2" id="KW-0472">Membrane</keyword>
<dbReference type="AlphaFoldDB" id="A0AA35W4Y2"/>
<dbReference type="InterPro" id="IPR036116">
    <property type="entry name" value="FN3_sf"/>
</dbReference>
<dbReference type="SUPFAM" id="SSF49265">
    <property type="entry name" value="Fibronectin type III"/>
    <property type="match status" value="1"/>
</dbReference>
<feature type="compositionally biased region" description="Low complexity" evidence="1">
    <location>
        <begin position="494"/>
        <end position="522"/>
    </location>
</feature>
<dbReference type="InterPro" id="IPR013783">
    <property type="entry name" value="Ig-like_fold"/>
</dbReference>